<organism evidence="3 4">
    <name type="scientific">Sphaerisporangium dianthi</name>
    <dbReference type="NCBI Taxonomy" id="1436120"/>
    <lineage>
        <taxon>Bacteria</taxon>
        <taxon>Bacillati</taxon>
        <taxon>Actinomycetota</taxon>
        <taxon>Actinomycetes</taxon>
        <taxon>Streptosporangiales</taxon>
        <taxon>Streptosporangiaceae</taxon>
        <taxon>Sphaerisporangium</taxon>
    </lineage>
</organism>
<keyword evidence="4" id="KW-1185">Reference proteome</keyword>
<dbReference type="EMBL" id="JBHSFP010000001">
    <property type="protein sequence ID" value="MFC4529651.1"/>
    <property type="molecule type" value="Genomic_DNA"/>
</dbReference>
<evidence type="ECO:0000256" key="1">
    <source>
        <dbReference type="SAM" id="MobiDB-lite"/>
    </source>
</evidence>
<evidence type="ECO:0000256" key="2">
    <source>
        <dbReference type="SAM" id="Phobius"/>
    </source>
</evidence>
<name>A0ABV9C9V0_9ACTN</name>
<proteinExistence type="predicted"/>
<evidence type="ECO:0000313" key="4">
    <source>
        <dbReference type="Proteomes" id="UP001596004"/>
    </source>
</evidence>
<keyword evidence="2" id="KW-0472">Membrane</keyword>
<dbReference type="PANTHER" id="PTHR39162">
    <property type="entry name" value="GLL3345 PROTEIN"/>
    <property type="match status" value="1"/>
</dbReference>
<dbReference type="InterPro" id="IPR014229">
    <property type="entry name" value="Spore_YtfJ"/>
</dbReference>
<protein>
    <submittedName>
        <fullName evidence="3">Spore germination protein GerW family protein</fullName>
    </submittedName>
</protein>
<dbReference type="Pfam" id="PF09579">
    <property type="entry name" value="Spore_YtfJ"/>
    <property type="match status" value="1"/>
</dbReference>
<feature type="transmembrane region" description="Helical" evidence="2">
    <location>
        <begin position="89"/>
        <end position="108"/>
    </location>
</feature>
<feature type="region of interest" description="Disordered" evidence="1">
    <location>
        <begin position="36"/>
        <end position="60"/>
    </location>
</feature>
<dbReference type="PANTHER" id="PTHR39162:SF1">
    <property type="entry name" value="SPORULATION PROTEIN YTFJ"/>
    <property type="match status" value="1"/>
</dbReference>
<evidence type="ECO:0000313" key="3">
    <source>
        <dbReference type="EMBL" id="MFC4529651.1"/>
    </source>
</evidence>
<comment type="caution">
    <text evidence="3">The sequence shown here is derived from an EMBL/GenBank/DDBJ whole genome shotgun (WGS) entry which is preliminary data.</text>
</comment>
<sequence length="114" mass="11822">MNVLEMIDRAKDTASVGRVFGDPVTQDGVTVIPVARISGGGGGGEGKQEGEQPSEGTGGGFGLGVTPEGMFVIKDAKVRWLPVVNVNRVILGGQIVAVVVLLTVRAIARLRARK</sequence>
<accession>A0ABV9C9V0</accession>
<dbReference type="Proteomes" id="UP001596004">
    <property type="component" value="Unassembled WGS sequence"/>
</dbReference>
<keyword evidence="2" id="KW-0812">Transmembrane</keyword>
<gene>
    <name evidence="3" type="ORF">ACFO60_02650</name>
</gene>
<dbReference type="RefSeq" id="WP_380836282.1">
    <property type="nucleotide sequence ID" value="NZ_JBHSFP010000001.1"/>
</dbReference>
<keyword evidence="2" id="KW-1133">Transmembrane helix</keyword>
<reference evidence="4" key="1">
    <citation type="journal article" date="2019" name="Int. J. Syst. Evol. Microbiol.">
        <title>The Global Catalogue of Microorganisms (GCM) 10K type strain sequencing project: providing services to taxonomists for standard genome sequencing and annotation.</title>
        <authorList>
            <consortium name="The Broad Institute Genomics Platform"/>
            <consortium name="The Broad Institute Genome Sequencing Center for Infectious Disease"/>
            <person name="Wu L."/>
            <person name="Ma J."/>
        </authorList>
    </citation>
    <scope>NUCLEOTIDE SEQUENCE [LARGE SCALE GENOMIC DNA]</scope>
    <source>
        <strain evidence="4">CGMCC 4.7132</strain>
    </source>
</reference>